<evidence type="ECO:0000313" key="2">
    <source>
        <dbReference type="EMBL" id="GJN17825.1"/>
    </source>
</evidence>
<dbReference type="PANTHER" id="PTHR34480">
    <property type="entry name" value="OS01G0967800 PROTEIN-RELATED"/>
    <property type="match status" value="1"/>
</dbReference>
<feature type="compositionally biased region" description="Polar residues" evidence="1">
    <location>
        <begin position="243"/>
        <end position="253"/>
    </location>
</feature>
<protein>
    <submittedName>
        <fullName evidence="2">Uncharacterized protein</fullName>
    </submittedName>
</protein>
<evidence type="ECO:0000313" key="3">
    <source>
        <dbReference type="Proteomes" id="UP001054889"/>
    </source>
</evidence>
<dbReference type="Proteomes" id="UP001054889">
    <property type="component" value="Unassembled WGS sequence"/>
</dbReference>
<accession>A0AAV5E5B1</accession>
<comment type="caution">
    <text evidence="2">The sequence shown here is derived from an EMBL/GenBank/DDBJ whole genome shotgun (WGS) entry which is preliminary data.</text>
</comment>
<dbReference type="PANTHER" id="PTHR34480:SF14">
    <property type="entry name" value="OS01G0967800 PROTEIN"/>
    <property type="match status" value="1"/>
</dbReference>
<gene>
    <name evidence="2" type="primary">gb04924</name>
    <name evidence="2" type="ORF">PR202_gb04924</name>
</gene>
<keyword evidence="3" id="KW-1185">Reference proteome</keyword>
<reference evidence="2" key="2">
    <citation type="submission" date="2021-12" db="EMBL/GenBank/DDBJ databases">
        <title>Resequencing data analysis of finger millet.</title>
        <authorList>
            <person name="Hatakeyama M."/>
            <person name="Aluri S."/>
            <person name="Balachadran M.T."/>
            <person name="Sivarajan S.R."/>
            <person name="Poveda L."/>
            <person name="Shimizu-Inatsugi R."/>
            <person name="Schlapbach R."/>
            <person name="Sreeman S.M."/>
            <person name="Shimizu K.K."/>
        </authorList>
    </citation>
    <scope>NUCLEOTIDE SEQUENCE</scope>
</reference>
<feature type="region of interest" description="Disordered" evidence="1">
    <location>
        <begin position="119"/>
        <end position="138"/>
    </location>
</feature>
<sequence>MAQPLPTDPSGKELLSATQERISITQQQACREHTKNSASSLSESSLPTDLKLRTKSFHRLSIDDVDAHMTPLLNARQGCNTPQDCLGSAPKSCAKEKAGEQQKHPVMERAGMNLGGGMSPNHHGTRKAGMVPRDDVLQNPKNHHAATRVGMGSSGGMPQQHRTAMKGDMSLSGRLQQKNNEKDKTAPSQLQHDPQDTQVACMITEPEAPRVKKHIKVNTCFKGPHSSRPIRTKNAAPSFVTPHGTNTAQDNTKSVSSEISCVVDVNKNDEEEAERAIQLLNEQGSGENMSYQEYLSYLNKLPCDSPRVDRKTKLHGMGLNDLAMRLALHRFKYLKVLSKWLKKAPKNEPCDDTLKDDCLIEETLDCIEEDASKLKEGCSLKWLEENIECLKEDGCKLLHFLEEQEYFKRFEKDGTFDWFFHPDHCSLACLDDYQRLVPRNFGGEYVNWDEYRKYFHSYEIEKEYVQYCEELSEKLKWMEGYVLMKPTSRTDFVDDMTFDACWFKELDGVYFEVWQRITKLKMSFRDALDEVCNLNKYPLRQPRMKRALDTDCSKMEKEFHTCIKGITGEVTDERAQELIAEAVKQLKEKPKFYVHYIKKKIIIARVIGLIRD</sequence>
<dbReference type="EMBL" id="BQKI01000073">
    <property type="protein sequence ID" value="GJN17825.1"/>
    <property type="molecule type" value="Genomic_DNA"/>
</dbReference>
<evidence type="ECO:0000256" key="1">
    <source>
        <dbReference type="SAM" id="MobiDB-lite"/>
    </source>
</evidence>
<feature type="region of interest" description="Disordered" evidence="1">
    <location>
        <begin position="220"/>
        <end position="253"/>
    </location>
</feature>
<dbReference type="AlphaFoldDB" id="A0AAV5E5B1"/>
<feature type="region of interest" description="Disordered" evidence="1">
    <location>
        <begin position="25"/>
        <end position="46"/>
    </location>
</feature>
<name>A0AAV5E5B1_ELECO</name>
<feature type="region of interest" description="Disordered" evidence="1">
    <location>
        <begin position="145"/>
        <end position="166"/>
    </location>
</feature>
<feature type="compositionally biased region" description="Low complexity" evidence="1">
    <location>
        <begin position="37"/>
        <end position="46"/>
    </location>
</feature>
<organism evidence="2 3">
    <name type="scientific">Eleusine coracana subsp. coracana</name>
    <dbReference type="NCBI Taxonomy" id="191504"/>
    <lineage>
        <taxon>Eukaryota</taxon>
        <taxon>Viridiplantae</taxon>
        <taxon>Streptophyta</taxon>
        <taxon>Embryophyta</taxon>
        <taxon>Tracheophyta</taxon>
        <taxon>Spermatophyta</taxon>
        <taxon>Magnoliopsida</taxon>
        <taxon>Liliopsida</taxon>
        <taxon>Poales</taxon>
        <taxon>Poaceae</taxon>
        <taxon>PACMAD clade</taxon>
        <taxon>Chloridoideae</taxon>
        <taxon>Cynodonteae</taxon>
        <taxon>Eleusininae</taxon>
        <taxon>Eleusine</taxon>
    </lineage>
</organism>
<proteinExistence type="predicted"/>
<reference evidence="2" key="1">
    <citation type="journal article" date="2018" name="DNA Res.">
        <title>Multiple hybrid de novo genome assembly of finger millet, an orphan allotetraploid crop.</title>
        <authorList>
            <person name="Hatakeyama M."/>
            <person name="Aluri S."/>
            <person name="Balachadran M.T."/>
            <person name="Sivarajan S.R."/>
            <person name="Patrignani A."/>
            <person name="Gruter S."/>
            <person name="Poveda L."/>
            <person name="Shimizu-Inatsugi R."/>
            <person name="Baeten J."/>
            <person name="Francoijs K.J."/>
            <person name="Nataraja K.N."/>
            <person name="Reddy Y.A.N."/>
            <person name="Phadnis S."/>
            <person name="Ravikumar R.L."/>
            <person name="Schlapbach R."/>
            <person name="Sreeman S.M."/>
            <person name="Shimizu K.K."/>
        </authorList>
    </citation>
    <scope>NUCLEOTIDE SEQUENCE</scope>
</reference>